<feature type="disulfide bond" evidence="5">
    <location>
        <begin position="162"/>
        <end position="189"/>
    </location>
</feature>
<dbReference type="PROSITE" id="PS50923">
    <property type="entry name" value="SUSHI"/>
    <property type="match status" value="2"/>
</dbReference>
<dbReference type="Pfam" id="PF00084">
    <property type="entry name" value="Sushi"/>
    <property type="match status" value="2"/>
</dbReference>
<evidence type="ECO:0000256" key="5">
    <source>
        <dbReference type="PROSITE-ProRule" id="PRU00302"/>
    </source>
</evidence>
<dbReference type="SUPFAM" id="SSF57535">
    <property type="entry name" value="Complement control module/SCR domain"/>
    <property type="match status" value="2"/>
</dbReference>
<feature type="domain" description="Sushi" evidence="6">
    <location>
        <begin position="125"/>
        <end position="191"/>
    </location>
</feature>
<evidence type="ECO:0000256" key="1">
    <source>
        <dbReference type="ARBA" id="ARBA00022659"/>
    </source>
</evidence>
<evidence type="ECO:0000259" key="6">
    <source>
        <dbReference type="PROSITE" id="PS50923"/>
    </source>
</evidence>
<name>A0A4Y2TLX0_ARAVE</name>
<feature type="disulfide bond" evidence="5">
    <location>
        <begin position="83"/>
        <end position="110"/>
    </location>
</feature>
<dbReference type="PANTHER" id="PTHR19325">
    <property type="entry name" value="COMPLEMENT COMPONENT-RELATED SUSHI DOMAIN-CONTAINING"/>
    <property type="match status" value="1"/>
</dbReference>
<comment type="caution">
    <text evidence="7">The sequence shown here is derived from an EMBL/GenBank/DDBJ whole genome shotgun (WGS) entry which is preliminary data.</text>
</comment>
<evidence type="ECO:0000313" key="8">
    <source>
        <dbReference type="Proteomes" id="UP000499080"/>
    </source>
</evidence>
<evidence type="ECO:0000256" key="3">
    <source>
        <dbReference type="ARBA" id="ARBA00023157"/>
    </source>
</evidence>
<dbReference type="EMBL" id="BGPR01029696">
    <property type="protein sequence ID" value="GBO01655.1"/>
    <property type="molecule type" value="Genomic_DNA"/>
</dbReference>
<comment type="caution">
    <text evidence="5">Lacks conserved residue(s) required for the propagation of feature annotation.</text>
</comment>
<dbReference type="AlphaFoldDB" id="A0A4Y2TLX0"/>
<dbReference type="InterPro" id="IPR035976">
    <property type="entry name" value="Sushi/SCR/CCP_sf"/>
</dbReference>
<dbReference type="Gene3D" id="2.10.70.10">
    <property type="entry name" value="Complement Module, domain 1"/>
    <property type="match status" value="2"/>
</dbReference>
<accession>A0A4Y2TLX0</accession>
<evidence type="ECO:0000256" key="2">
    <source>
        <dbReference type="ARBA" id="ARBA00022737"/>
    </source>
</evidence>
<dbReference type="Proteomes" id="UP000499080">
    <property type="component" value="Unassembled WGS sequence"/>
</dbReference>
<protein>
    <recommendedName>
        <fullName evidence="6">Sushi domain-containing protein</fullName>
    </recommendedName>
</protein>
<dbReference type="InterPro" id="IPR000436">
    <property type="entry name" value="Sushi_SCR_CCP_dom"/>
</dbReference>
<keyword evidence="8" id="KW-1185">Reference proteome</keyword>
<dbReference type="SMART" id="SM00032">
    <property type="entry name" value="CCP"/>
    <property type="match status" value="2"/>
</dbReference>
<feature type="domain" description="Sushi" evidence="6">
    <location>
        <begin position="46"/>
        <end position="112"/>
    </location>
</feature>
<dbReference type="CDD" id="cd00033">
    <property type="entry name" value="CCP"/>
    <property type="match status" value="2"/>
</dbReference>
<organism evidence="7 8">
    <name type="scientific">Araneus ventricosus</name>
    <name type="common">Orbweaver spider</name>
    <name type="synonym">Epeira ventricosa</name>
    <dbReference type="NCBI Taxonomy" id="182803"/>
    <lineage>
        <taxon>Eukaryota</taxon>
        <taxon>Metazoa</taxon>
        <taxon>Ecdysozoa</taxon>
        <taxon>Arthropoda</taxon>
        <taxon>Chelicerata</taxon>
        <taxon>Arachnida</taxon>
        <taxon>Araneae</taxon>
        <taxon>Araneomorphae</taxon>
        <taxon>Entelegynae</taxon>
        <taxon>Araneoidea</taxon>
        <taxon>Araneidae</taxon>
        <taxon>Araneus</taxon>
    </lineage>
</organism>
<gene>
    <name evidence="7" type="ORF">AVEN_30553_1</name>
</gene>
<dbReference type="OrthoDB" id="6423882at2759"/>
<dbReference type="PANTHER" id="PTHR19325:SF575">
    <property type="entry name" value="LOCOMOTION-RELATED PROTEIN HIKARU GENKI"/>
    <property type="match status" value="1"/>
</dbReference>
<evidence type="ECO:0000313" key="7">
    <source>
        <dbReference type="EMBL" id="GBO01655.1"/>
    </source>
</evidence>
<sequence>MDEETKLKLVTNLHRENFSTHEKRYIPSKEELCGLLSNTPLIDEPRLCPVLKVDPNRVVQYALLYTQNIKQSFQPYTILAFRCLRGYDLEGPIRIICNSDGRWSDRPPKCNLSPRFNTPSIGEPPLCPVPEVDPNSELKDFFLYQPNITQSFQPGTEFAFRCLRGYDLEGPIRILCNRDGRWSDRPPKCNLSPRFSESCSFPIISGL</sequence>
<keyword evidence="4" id="KW-0325">Glycoprotein</keyword>
<keyword evidence="1 5" id="KW-0768">Sushi</keyword>
<reference evidence="7 8" key="1">
    <citation type="journal article" date="2019" name="Sci. Rep.">
        <title>Orb-weaving spider Araneus ventricosus genome elucidates the spidroin gene catalogue.</title>
        <authorList>
            <person name="Kono N."/>
            <person name="Nakamura H."/>
            <person name="Ohtoshi R."/>
            <person name="Moran D.A.P."/>
            <person name="Shinohara A."/>
            <person name="Yoshida Y."/>
            <person name="Fujiwara M."/>
            <person name="Mori M."/>
            <person name="Tomita M."/>
            <person name="Arakawa K."/>
        </authorList>
    </citation>
    <scope>NUCLEOTIDE SEQUENCE [LARGE SCALE GENOMIC DNA]</scope>
</reference>
<proteinExistence type="predicted"/>
<keyword evidence="3 5" id="KW-1015">Disulfide bond</keyword>
<keyword evidence="2" id="KW-0677">Repeat</keyword>
<dbReference type="InterPro" id="IPR050350">
    <property type="entry name" value="Compl-Cell_Adhes-Reg"/>
</dbReference>
<evidence type="ECO:0000256" key="4">
    <source>
        <dbReference type="ARBA" id="ARBA00023180"/>
    </source>
</evidence>